<reference evidence="2 3" key="1">
    <citation type="submission" date="2015-04" db="EMBL/GenBank/DDBJ databases">
        <title>The draft genome sequence of Fusarium langsethiae, a T-2/HT-2 mycotoxin producer.</title>
        <authorList>
            <person name="Lysoe E."/>
            <person name="Divon H.H."/>
            <person name="Terzi V."/>
            <person name="Orru L."/>
            <person name="Lamontanara A."/>
            <person name="Kolseth A.-K."/>
            <person name="Frandsen R.J."/>
            <person name="Nielsen K."/>
            <person name="Thrane U."/>
        </authorList>
    </citation>
    <scope>NUCLEOTIDE SEQUENCE [LARGE SCALE GENOMIC DNA]</scope>
    <source>
        <strain evidence="2 3">Fl201059</strain>
    </source>
</reference>
<evidence type="ECO:0000256" key="1">
    <source>
        <dbReference type="SAM" id="MobiDB-lite"/>
    </source>
</evidence>
<evidence type="ECO:0000313" key="2">
    <source>
        <dbReference type="EMBL" id="KPA39261.1"/>
    </source>
</evidence>
<evidence type="ECO:0000313" key="3">
    <source>
        <dbReference type="Proteomes" id="UP000037904"/>
    </source>
</evidence>
<comment type="caution">
    <text evidence="2">The sequence shown here is derived from an EMBL/GenBank/DDBJ whole genome shotgun (WGS) entry which is preliminary data.</text>
</comment>
<dbReference type="OrthoDB" id="3200925at2759"/>
<name>A0A0N0V635_FUSLA</name>
<sequence>MAEIVQDAPQDAQVGWLELKSDKGQDYRVKASDYDISEGSSGGDAPSASGPPFNVPVNWHVGDEGAPSQEIQDKTAITWYKFEKAPWYSPYQYKLTINTRDTYNYTFFDSEPDYYGLNVFDSSGSHSVEFRSDNPTNTSITGT</sequence>
<keyword evidence="3" id="KW-1185">Reference proteome</keyword>
<organism evidence="2 3">
    <name type="scientific">Fusarium langsethiae</name>
    <dbReference type="NCBI Taxonomy" id="179993"/>
    <lineage>
        <taxon>Eukaryota</taxon>
        <taxon>Fungi</taxon>
        <taxon>Dikarya</taxon>
        <taxon>Ascomycota</taxon>
        <taxon>Pezizomycotina</taxon>
        <taxon>Sordariomycetes</taxon>
        <taxon>Hypocreomycetidae</taxon>
        <taxon>Hypocreales</taxon>
        <taxon>Nectriaceae</taxon>
        <taxon>Fusarium</taxon>
    </lineage>
</organism>
<feature type="compositionally biased region" description="Low complexity" evidence="1">
    <location>
        <begin position="43"/>
        <end position="52"/>
    </location>
</feature>
<dbReference type="Proteomes" id="UP000037904">
    <property type="component" value="Unassembled WGS sequence"/>
</dbReference>
<gene>
    <name evidence="2" type="ORF">FLAG1_07872</name>
</gene>
<dbReference type="AlphaFoldDB" id="A0A0N0V635"/>
<feature type="region of interest" description="Disordered" evidence="1">
    <location>
        <begin position="30"/>
        <end position="67"/>
    </location>
</feature>
<protein>
    <submittedName>
        <fullName evidence="2">Uncharacterized protein</fullName>
    </submittedName>
</protein>
<proteinExistence type="predicted"/>
<dbReference type="EMBL" id="JXCE01000207">
    <property type="protein sequence ID" value="KPA39261.1"/>
    <property type="molecule type" value="Genomic_DNA"/>
</dbReference>
<accession>A0A0N0V635</accession>